<dbReference type="PANTHER" id="PTHR19211:SF14">
    <property type="entry name" value="ATP-BINDING CASSETTE SUB-FAMILY F MEMBER 1"/>
    <property type="match status" value="1"/>
</dbReference>
<dbReference type="AlphaFoldDB" id="A0A939RTS9"/>
<dbReference type="CDD" id="cd03221">
    <property type="entry name" value="ABCF_EF-3"/>
    <property type="match status" value="1"/>
</dbReference>
<dbReference type="SUPFAM" id="SSF52540">
    <property type="entry name" value="P-loop containing nucleoside triphosphate hydrolases"/>
    <property type="match status" value="2"/>
</dbReference>
<evidence type="ECO:0000259" key="4">
    <source>
        <dbReference type="PROSITE" id="PS50893"/>
    </source>
</evidence>
<evidence type="ECO:0000313" key="6">
    <source>
        <dbReference type="Proteomes" id="UP000664209"/>
    </source>
</evidence>
<keyword evidence="3 5" id="KW-0067">ATP-binding</keyword>
<dbReference type="RefSeq" id="WP_208055626.1">
    <property type="nucleotide sequence ID" value="NZ_JAGEMK010000003.1"/>
</dbReference>
<organism evidence="5 6">
    <name type="scientific">Actinotalea soli</name>
    <dbReference type="NCBI Taxonomy" id="2819234"/>
    <lineage>
        <taxon>Bacteria</taxon>
        <taxon>Bacillati</taxon>
        <taxon>Actinomycetota</taxon>
        <taxon>Actinomycetes</taxon>
        <taxon>Micrococcales</taxon>
        <taxon>Cellulomonadaceae</taxon>
        <taxon>Actinotalea</taxon>
    </lineage>
</organism>
<evidence type="ECO:0000313" key="5">
    <source>
        <dbReference type="EMBL" id="MBO1751689.1"/>
    </source>
</evidence>
<dbReference type="PANTHER" id="PTHR19211">
    <property type="entry name" value="ATP-BINDING TRANSPORT PROTEIN-RELATED"/>
    <property type="match status" value="1"/>
</dbReference>
<evidence type="ECO:0000256" key="2">
    <source>
        <dbReference type="ARBA" id="ARBA00022741"/>
    </source>
</evidence>
<name>A0A939RTS9_9CELL</name>
<dbReference type="SMART" id="SM00382">
    <property type="entry name" value="AAA"/>
    <property type="match status" value="2"/>
</dbReference>
<dbReference type="InterPro" id="IPR017871">
    <property type="entry name" value="ABC_transporter-like_CS"/>
</dbReference>
<dbReference type="InterPro" id="IPR003593">
    <property type="entry name" value="AAA+_ATPase"/>
</dbReference>
<accession>A0A939RTS9</accession>
<dbReference type="InterPro" id="IPR027417">
    <property type="entry name" value="P-loop_NTPase"/>
</dbReference>
<evidence type="ECO:0000256" key="3">
    <source>
        <dbReference type="ARBA" id="ARBA00022840"/>
    </source>
</evidence>
<keyword evidence="6" id="KW-1185">Reference proteome</keyword>
<dbReference type="Gene3D" id="3.40.50.300">
    <property type="entry name" value="P-loop containing nucleotide triphosphate hydrolases"/>
    <property type="match status" value="2"/>
</dbReference>
<feature type="domain" description="ABC transporter" evidence="4">
    <location>
        <begin position="3"/>
        <end position="261"/>
    </location>
</feature>
<dbReference type="PROSITE" id="PS00211">
    <property type="entry name" value="ABC_TRANSPORTER_1"/>
    <property type="match status" value="1"/>
</dbReference>
<dbReference type="GO" id="GO:0005524">
    <property type="term" value="F:ATP binding"/>
    <property type="evidence" value="ECO:0007669"/>
    <property type="project" value="UniProtKB-KW"/>
</dbReference>
<sequence>MHVAAKDVAVGHPGRPVLAGVTFTAAAGDRVGLVGENGTGKTTLLRVLAGRLEPTAGEVRRVGSLAVVEQELALGEGLTVGDLVEEALADARAAAVELEAATAAVDALGGEAEGRDEGPATRLAQALARAERLGVWDADRRADEALSRFGAPRDRSRPLASLSVGERYRARLACRIAQRADVLLLDEPTNHLDASGIEHLTEQLRTWPGAVVIVTHDRRLLDDIMTAIVDLDPSIDGRPTVYGATSYAAYRFSRDQALRRWRQRYTAEQARREKLAERLDASYEGLSDEWRPPKGSDKHRRATRARIHVKAADRLVEQLEAQAVEVPAPPLTLAFPDLPAMPPGGDPAHPLVEVRGPRVPGRLDLPGVRVGLPPCGRLLVTGPNGAGKSTLLGVLAGTVPSLRGVRAVRPGVRLGLLGQDDATTQDSPDSTGFEAYARRALRLLEAGALDPEQLVAVAGLGLLTEEDLDRPLGELSLGQRRRFDLAGALLAAPHVLLLDEPTNHLSVALVDELTDALRTTSAAVVVATHDRALQTDLADWPVLDLSGG</sequence>
<dbReference type="EMBL" id="JAGEMK010000003">
    <property type="protein sequence ID" value="MBO1751689.1"/>
    <property type="molecule type" value="Genomic_DNA"/>
</dbReference>
<gene>
    <name evidence="5" type="ORF">J4G33_07725</name>
</gene>
<reference evidence="5" key="1">
    <citation type="submission" date="2021-03" db="EMBL/GenBank/DDBJ databases">
        <title>Actinotalea soli sp. nov., isolated from soil.</title>
        <authorList>
            <person name="Ping W."/>
            <person name="Zhang J."/>
        </authorList>
    </citation>
    <scope>NUCLEOTIDE SEQUENCE</scope>
    <source>
        <strain evidence="5">BY-33</strain>
    </source>
</reference>
<dbReference type="GO" id="GO:0016887">
    <property type="term" value="F:ATP hydrolysis activity"/>
    <property type="evidence" value="ECO:0007669"/>
    <property type="project" value="InterPro"/>
</dbReference>
<comment type="caution">
    <text evidence="5">The sequence shown here is derived from an EMBL/GenBank/DDBJ whole genome shotgun (WGS) entry which is preliminary data.</text>
</comment>
<dbReference type="InterPro" id="IPR050611">
    <property type="entry name" value="ABCF"/>
</dbReference>
<protein>
    <submittedName>
        <fullName evidence="5">ABC-F family ATP-binding cassette domain-containing protein</fullName>
    </submittedName>
</protein>
<keyword evidence="2" id="KW-0547">Nucleotide-binding</keyword>
<proteinExistence type="predicted"/>
<dbReference type="PROSITE" id="PS50893">
    <property type="entry name" value="ABC_TRANSPORTER_2"/>
    <property type="match status" value="2"/>
</dbReference>
<dbReference type="Proteomes" id="UP000664209">
    <property type="component" value="Unassembled WGS sequence"/>
</dbReference>
<keyword evidence="1" id="KW-0677">Repeat</keyword>
<feature type="domain" description="ABC transporter" evidence="4">
    <location>
        <begin position="333"/>
        <end position="545"/>
    </location>
</feature>
<dbReference type="Pfam" id="PF00005">
    <property type="entry name" value="ABC_tran"/>
    <property type="match status" value="2"/>
</dbReference>
<evidence type="ECO:0000256" key="1">
    <source>
        <dbReference type="ARBA" id="ARBA00022737"/>
    </source>
</evidence>
<dbReference type="FunFam" id="3.40.50.300:FF:000011">
    <property type="entry name" value="Putative ABC transporter ATP-binding component"/>
    <property type="match status" value="1"/>
</dbReference>
<dbReference type="InterPro" id="IPR003439">
    <property type="entry name" value="ABC_transporter-like_ATP-bd"/>
</dbReference>